<reference evidence="20" key="3">
    <citation type="submission" date="2025-09" db="UniProtKB">
        <authorList>
            <consortium name="Ensembl"/>
        </authorList>
    </citation>
    <scope>IDENTIFICATION</scope>
</reference>
<dbReference type="InterPro" id="IPR013567">
    <property type="entry name" value="EF_hand_assoc_2"/>
</dbReference>
<dbReference type="PANTHER" id="PTHR46819:SF1">
    <property type="entry name" value="EF-HAND CALCIUM-BINDING DOMAIN-CONTAINING PROTEIN 7"/>
    <property type="match status" value="1"/>
</dbReference>
<dbReference type="GO" id="GO:0005509">
    <property type="term" value="F:calcium ion binding"/>
    <property type="evidence" value="ECO:0007669"/>
    <property type="project" value="InterPro"/>
</dbReference>
<feature type="domain" description="EF-hand" evidence="18">
    <location>
        <begin position="292"/>
        <end position="327"/>
    </location>
</feature>
<dbReference type="InterPro" id="IPR001806">
    <property type="entry name" value="Small_GTPase"/>
</dbReference>
<dbReference type="InterPro" id="IPR027417">
    <property type="entry name" value="P-loop_NTPase"/>
</dbReference>
<comment type="subcellular location">
    <subcellularLocation>
        <location evidence="1">Mitochondrion outer membrane</location>
        <topology evidence="1">Single-pass type IV membrane protein</topology>
    </subcellularLocation>
</comment>
<evidence type="ECO:0000256" key="3">
    <source>
        <dbReference type="ARBA" id="ARBA00022692"/>
    </source>
</evidence>
<keyword evidence="21" id="KW-1185">Reference proteome</keyword>
<dbReference type="InterPro" id="IPR018247">
    <property type="entry name" value="EF_Hand_1_Ca_BS"/>
</dbReference>
<comment type="catalytic activity">
    <reaction evidence="14">
        <text>UTP + H2O = UDP + phosphate + H(+)</text>
        <dbReference type="Rhea" id="RHEA:64900"/>
        <dbReference type="ChEBI" id="CHEBI:15377"/>
        <dbReference type="ChEBI" id="CHEBI:15378"/>
        <dbReference type="ChEBI" id="CHEBI:43474"/>
        <dbReference type="ChEBI" id="CHEBI:46398"/>
        <dbReference type="ChEBI" id="CHEBI:58223"/>
    </reaction>
    <physiologicalReaction direction="left-to-right" evidence="14">
        <dbReference type="Rhea" id="RHEA:64901"/>
    </physiologicalReaction>
</comment>
<evidence type="ECO:0000256" key="10">
    <source>
        <dbReference type="ARBA" id="ARBA00022989"/>
    </source>
</evidence>
<evidence type="ECO:0000256" key="1">
    <source>
        <dbReference type="ARBA" id="ARBA00004200"/>
    </source>
</evidence>
<evidence type="ECO:0000256" key="12">
    <source>
        <dbReference type="ARBA" id="ARBA00023134"/>
    </source>
</evidence>
<dbReference type="PROSITE" id="PS51423">
    <property type="entry name" value="MIRO"/>
    <property type="match status" value="1"/>
</dbReference>
<dbReference type="InterPro" id="IPR011992">
    <property type="entry name" value="EF-hand-dom_pair"/>
</dbReference>
<dbReference type="Pfam" id="PF08356">
    <property type="entry name" value="EF_assoc_2"/>
    <property type="match status" value="1"/>
</dbReference>
<dbReference type="Gene3D" id="3.40.50.300">
    <property type="entry name" value="P-loop containing nucleotide triphosphate hydrolases"/>
    <property type="match status" value="2"/>
</dbReference>
<dbReference type="SMART" id="SM00054">
    <property type="entry name" value="EFh"/>
    <property type="match status" value="2"/>
</dbReference>
<evidence type="ECO:0000259" key="18">
    <source>
        <dbReference type="PROSITE" id="PS50222"/>
    </source>
</evidence>
<dbReference type="GO" id="GO:0005525">
    <property type="term" value="F:GTP binding"/>
    <property type="evidence" value="ECO:0007669"/>
    <property type="project" value="UniProtKB-KW"/>
</dbReference>
<dbReference type="InterPro" id="IPR020860">
    <property type="entry name" value="MIRO_dom"/>
</dbReference>
<dbReference type="SMART" id="SM00174">
    <property type="entry name" value="RHO"/>
    <property type="match status" value="1"/>
</dbReference>
<dbReference type="InterPro" id="IPR013566">
    <property type="entry name" value="EF_hand_assoc_1"/>
</dbReference>
<dbReference type="SMART" id="SM00173">
    <property type="entry name" value="RAS"/>
    <property type="match status" value="1"/>
</dbReference>
<sequence length="511" mass="56667">MKRDVRILLLGEAQVGKTSLIMALVGEEFPEEVPPRAEEITIPADVTPEKVPTHIVDYSESEQTEDELQEEIAKVSGAGRGEGWPCLCSLTLSFFFPRIPIILVGNKSDLQMGSSMDVILPIMNQFSEIETCVECSAKNLKNISELFYYAQKAVLHPTAPLYDPEEKQLRPACARALTRIFNLSDQDNNQILSDDELNYFQKSCFGNPLAPQALEDVKMVVWKNTTDGVQDNGLTLNGFLFLNTLFIQRGRHETTWTILRRFGYDDELELTDDYLHPQFRLPPGCSSELNHLGYQFLQRLFEKHDKDQDGALSPAELQSFFSVFPCVPWGPELYNTVCTTDKGLLSLHGFLCQWTLVAYLDVRHCLECLGYLGYPILSEQDSQTQALTGTALLACTNYLDVGVLFQDHGRVKPASVPPAGQEALAWLGDAAGWPALRLVVALAASPPGCRGAWHRGSHPRAPPSLPFSLFLCSHLNATELGAASFWLRVALGAAVTALVGFTLYRALAKNK</sequence>
<keyword evidence="13 17" id="KW-0472">Membrane</keyword>
<keyword evidence="5" id="KW-0677">Repeat</keyword>
<reference evidence="20" key="2">
    <citation type="submission" date="2025-08" db="UniProtKB">
        <authorList>
            <consortium name="Ensembl"/>
        </authorList>
    </citation>
    <scope>IDENTIFICATION</scope>
</reference>
<dbReference type="Proteomes" id="UP000694556">
    <property type="component" value="Chromosome 15"/>
</dbReference>
<dbReference type="PROSITE" id="PS50222">
    <property type="entry name" value="EF_HAND_2"/>
    <property type="match status" value="1"/>
</dbReference>
<evidence type="ECO:0000256" key="4">
    <source>
        <dbReference type="ARBA" id="ARBA00022723"/>
    </source>
</evidence>
<dbReference type="Gene3D" id="1.10.238.10">
    <property type="entry name" value="EF-hand"/>
    <property type="match status" value="2"/>
</dbReference>
<keyword evidence="10 17" id="KW-1133">Transmembrane helix</keyword>
<evidence type="ECO:0000256" key="11">
    <source>
        <dbReference type="ARBA" id="ARBA00023128"/>
    </source>
</evidence>
<keyword evidence="6" id="KW-0547">Nucleotide-binding</keyword>
<evidence type="ECO:0000313" key="21">
    <source>
        <dbReference type="Proteomes" id="UP000694556"/>
    </source>
</evidence>
<dbReference type="GO" id="GO:0005741">
    <property type="term" value="C:mitochondrial outer membrane"/>
    <property type="evidence" value="ECO:0007669"/>
    <property type="project" value="UniProtKB-SubCell"/>
</dbReference>
<evidence type="ECO:0000256" key="9">
    <source>
        <dbReference type="ARBA" id="ARBA00022837"/>
    </source>
</evidence>
<keyword evidence="4" id="KW-0479">Metal-binding</keyword>
<evidence type="ECO:0000256" key="13">
    <source>
        <dbReference type="ARBA" id="ARBA00023136"/>
    </source>
</evidence>
<dbReference type="Ensembl" id="ENSCMMT00000011206.1">
    <property type="protein sequence ID" value="ENSCMMP00000010185.1"/>
    <property type="gene ID" value="ENSCMMG00000006419.1"/>
</dbReference>
<comment type="similarity">
    <text evidence="2">Belongs to the mitochondrial Rho GTPase family.</text>
</comment>
<evidence type="ECO:0000256" key="6">
    <source>
        <dbReference type="ARBA" id="ARBA00022741"/>
    </source>
</evidence>
<comment type="catalytic activity">
    <reaction evidence="15">
        <text>ATP + H2O = ADP + phosphate + H(+)</text>
        <dbReference type="Rhea" id="RHEA:13065"/>
        <dbReference type="ChEBI" id="CHEBI:15377"/>
        <dbReference type="ChEBI" id="CHEBI:15378"/>
        <dbReference type="ChEBI" id="CHEBI:30616"/>
        <dbReference type="ChEBI" id="CHEBI:43474"/>
        <dbReference type="ChEBI" id="CHEBI:456216"/>
    </reaction>
    <physiologicalReaction direction="left-to-right" evidence="15">
        <dbReference type="Rhea" id="RHEA:13066"/>
    </physiologicalReaction>
</comment>
<dbReference type="PANTHER" id="PTHR46819">
    <property type="entry name" value="EF-HAND CALCIUM-BINDING DOMAIN-CONTAINING PROTEIN 7"/>
    <property type="match status" value="1"/>
</dbReference>
<evidence type="ECO:0000256" key="15">
    <source>
        <dbReference type="ARBA" id="ARBA00048778"/>
    </source>
</evidence>
<comment type="catalytic activity">
    <reaction evidence="16">
        <text>GTP + H2O = GDP + phosphate + H(+)</text>
        <dbReference type="Rhea" id="RHEA:19669"/>
        <dbReference type="ChEBI" id="CHEBI:15377"/>
        <dbReference type="ChEBI" id="CHEBI:15378"/>
        <dbReference type="ChEBI" id="CHEBI:37565"/>
        <dbReference type="ChEBI" id="CHEBI:43474"/>
        <dbReference type="ChEBI" id="CHEBI:58189"/>
    </reaction>
    <physiologicalReaction direction="left-to-right" evidence="16">
        <dbReference type="Rhea" id="RHEA:19670"/>
    </physiologicalReaction>
</comment>
<dbReference type="PRINTS" id="PR00449">
    <property type="entry name" value="RASTRNSFRMNG"/>
</dbReference>
<dbReference type="InterPro" id="IPR002048">
    <property type="entry name" value="EF_hand_dom"/>
</dbReference>
<evidence type="ECO:0000256" key="8">
    <source>
        <dbReference type="ARBA" id="ARBA00022801"/>
    </source>
</evidence>
<evidence type="ECO:0000256" key="14">
    <source>
        <dbReference type="ARBA" id="ARBA00047358"/>
    </source>
</evidence>
<name>A0A8C3BQZ1_CAIMO</name>
<organism evidence="20 21">
    <name type="scientific">Cairina moschata</name>
    <name type="common">Muscovy duck</name>
    <dbReference type="NCBI Taxonomy" id="8855"/>
    <lineage>
        <taxon>Eukaryota</taxon>
        <taxon>Metazoa</taxon>
        <taxon>Chordata</taxon>
        <taxon>Craniata</taxon>
        <taxon>Vertebrata</taxon>
        <taxon>Euteleostomi</taxon>
        <taxon>Archelosauria</taxon>
        <taxon>Archosauria</taxon>
        <taxon>Dinosauria</taxon>
        <taxon>Saurischia</taxon>
        <taxon>Theropoda</taxon>
        <taxon>Coelurosauria</taxon>
        <taxon>Aves</taxon>
        <taxon>Neognathae</taxon>
        <taxon>Galloanserae</taxon>
        <taxon>Anseriformes</taxon>
        <taxon>Anatidae</taxon>
        <taxon>Anatinae</taxon>
        <taxon>Cairina</taxon>
    </lineage>
</organism>
<dbReference type="FunFam" id="1.10.238.10:FF:000011">
    <property type="entry name" value="Mitochondrial Rho GTPase"/>
    <property type="match status" value="1"/>
</dbReference>
<dbReference type="GO" id="GO:0003924">
    <property type="term" value="F:GTPase activity"/>
    <property type="evidence" value="ECO:0007669"/>
    <property type="project" value="InterPro"/>
</dbReference>
<evidence type="ECO:0000256" key="16">
    <source>
        <dbReference type="ARBA" id="ARBA00049117"/>
    </source>
</evidence>
<evidence type="ECO:0000256" key="2">
    <source>
        <dbReference type="ARBA" id="ARBA00007981"/>
    </source>
</evidence>
<proteinExistence type="inferred from homology"/>
<dbReference type="InterPro" id="IPR052266">
    <property type="entry name" value="Miro-EF-hand_domain"/>
</dbReference>
<evidence type="ECO:0000256" key="5">
    <source>
        <dbReference type="ARBA" id="ARBA00022737"/>
    </source>
</evidence>
<keyword evidence="3 17" id="KW-0812">Transmembrane</keyword>
<keyword evidence="7" id="KW-1000">Mitochondrion outer membrane</keyword>
<keyword evidence="8" id="KW-0378">Hydrolase</keyword>
<feature type="domain" description="Miro" evidence="19">
    <location>
        <begin position="2"/>
        <end position="156"/>
    </location>
</feature>
<keyword evidence="12" id="KW-0342">GTP-binding</keyword>
<evidence type="ECO:0000256" key="7">
    <source>
        <dbReference type="ARBA" id="ARBA00022787"/>
    </source>
</evidence>
<feature type="transmembrane region" description="Helical" evidence="17">
    <location>
        <begin position="485"/>
        <end position="507"/>
    </location>
</feature>
<evidence type="ECO:0000256" key="17">
    <source>
        <dbReference type="SAM" id="Phobius"/>
    </source>
</evidence>
<dbReference type="SUPFAM" id="SSF52540">
    <property type="entry name" value="P-loop containing nucleoside triphosphate hydrolases"/>
    <property type="match status" value="1"/>
</dbReference>
<keyword evidence="9" id="KW-0106">Calcium</keyword>
<dbReference type="AlphaFoldDB" id="A0A8C3BQZ1"/>
<dbReference type="SUPFAM" id="SSF47473">
    <property type="entry name" value="EF-hand"/>
    <property type="match status" value="1"/>
</dbReference>
<protein>
    <submittedName>
        <fullName evidence="20">Ras homolog family member T2</fullName>
    </submittedName>
</protein>
<keyword evidence="11" id="KW-0496">Mitochondrion</keyword>
<dbReference type="Pfam" id="PF08355">
    <property type="entry name" value="EF_assoc_1"/>
    <property type="match status" value="1"/>
</dbReference>
<evidence type="ECO:0000259" key="19">
    <source>
        <dbReference type="PROSITE" id="PS51423"/>
    </source>
</evidence>
<reference evidence="20" key="1">
    <citation type="submission" date="2018-09" db="EMBL/GenBank/DDBJ databases">
        <title>Common duck and Muscovy duck high density SNP chip.</title>
        <authorList>
            <person name="Vignal A."/>
            <person name="Thebault N."/>
            <person name="Warren W.C."/>
        </authorList>
    </citation>
    <scope>NUCLEOTIDE SEQUENCE [LARGE SCALE GENOMIC DNA]</scope>
</reference>
<accession>A0A8C3BQZ1</accession>
<dbReference type="PROSITE" id="PS00018">
    <property type="entry name" value="EF_HAND_1"/>
    <property type="match status" value="2"/>
</dbReference>
<evidence type="ECO:0000313" key="20">
    <source>
        <dbReference type="Ensembl" id="ENSCMMP00000010185.1"/>
    </source>
</evidence>